<keyword evidence="6" id="KW-1185">Reference proteome</keyword>
<dbReference type="InterPro" id="IPR006913">
    <property type="entry name" value="CENP-V/GFA"/>
</dbReference>
<protein>
    <submittedName>
        <fullName evidence="5">GFA family protein</fullName>
    </submittedName>
</protein>
<evidence type="ECO:0000256" key="1">
    <source>
        <dbReference type="ARBA" id="ARBA00005495"/>
    </source>
</evidence>
<dbReference type="SUPFAM" id="SSF51316">
    <property type="entry name" value="Mss4-like"/>
    <property type="match status" value="1"/>
</dbReference>
<reference evidence="6" key="1">
    <citation type="submission" date="2018-05" db="EMBL/GenBank/DDBJ databases">
        <authorList>
            <person name="Li X."/>
        </authorList>
    </citation>
    <scope>NUCLEOTIDE SEQUENCE [LARGE SCALE GENOMIC DNA]</scope>
    <source>
        <strain evidence="6">LX32</strain>
    </source>
</reference>
<gene>
    <name evidence="5" type="ORF">DJ017_12810</name>
</gene>
<dbReference type="PROSITE" id="PS51891">
    <property type="entry name" value="CENP_V_GFA"/>
    <property type="match status" value="1"/>
</dbReference>
<dbReference type="InterPro" id="IPR011057">
    <property type="entry name" value="Mss4-like_sf"/>
</dbReference>
<keyword evidence="2" id="KW-0479">Metal-binding</keyword>
<dbReference type="GO" id="GO:0016846">
    <property type="term" value="F:carbon-sulfur lyase activity"/>
    <property type="evidence" value="ECO:0007669"/>
    <property type="project" value="InterPro"/>
</dbReference>
<comment type="caution">
    <text evidence="5">The sequence shown here is derived from an EMBL/GenBank/DDBJ whole genome shotgun (WGS) entry which is preliminary data.</text>
</comment>
<dbReference type="PANTHER" id="PTHR28620">
    <property type="entry name" value="CENTROMERE PROTEIN V"/>
    <property type="match status" value="1"/>
</dbReference>
<evidence type="ECO:0000259" key="4">
    <source>
        <dbReference type="PROSITE" id="PS51891"/>
    </source>
</evidence>
<dbReference type="GO" id="GO:0046872">
    <property type="term" value="F:metal ion binding"/>
    <property type="evidence" value="ECO:0007669"/>
    <property type="project" value="UniProtKB-KW"/>
</dbReference>
<dbReference type="OrthoDB" id="9805575at2"/>
<sequence length="135" mass="14942">MSRAPFQWRAGGCHCGGIRFEVALGEVVEAQACNCSMCAKTGFVHIIVPESRFRIVRGAERLSEYTFNTRVAKHLFCSECGIKSFYRPRSNPDGWSVNARCLDTTEGLDLRIEAFDGQNWEANAGGLAHLSKEPA</sequence>
<feature type="domain" description="CENP-V/GFA" evidence="4">
    <location>
        <begin position="9"/>
        <end position="121"/>
    </location>
</feature>
<evidence type="ECO:0000256" key="2">
    <source>
        <dbReference type="ARBA" id="ARBA00022723"/>
    </source>
</evidence>
<keyword evidence="3" id="KW-0862">Zinc</keyword>
<evidence type="ECO:0000313" key="6">
    <source>
        <dbReference type="Proteomes" id="UP000249254"/>
    </source>
</evidence>
<dbReference type="InterPro" id="IPR052355">
    <property type="entry name" value="CENP-V-like"/>
</dbReference>
<name>A0A328ALK1_9CAUL</name>
<dbReference type="Pfam" id="PF04828">
    <property type="entry name" value="GFA"/>
    <property type="match status" value="1"/>
</dbReference>
<accession>A0A328ALK1</accession>
<proteinExistence type="inferred from homology"/>
<comment type="similarity">
    <text evidence="1">Belongs to the Gfa family.</text>
</comment>
<dbReference type="Gene3D" id="2.170.150.70">
    <property type="match status" value="1"/>
</dbReference>
<organism evidence="5 6">
    <name type="scientific">Phenylobacterium soli</name>
    <dbReference type="NCBI Taxonomy" id="2170551"/>
    <lineage>
        <taxon>Bacteria</taxon>
        <taxon>Pseudomonadati</taxon>
        <taxon>Pseudomonadota</taxon>
        <taxon>Alphaproteobacteria</taxon>
        <taxon>Caulobacterales</taxon>
        <taxon>Caulobacteraceae</taxon>
        <taxon>Phenylobacterium</taxon>
    </lineage>
</organism>
<dbReference type="AlphaFoldDB" id="A0A328ALK1"/>
<dbReference type="RefSeq" id="WP_111529079.1">
    <property type="nucleotide sequence ID" value="NZ_JBHRSG010000003.1"/>
</dbReference>
<evidence type="ECO:0000256" key="3">
    <source>
        <dbReference type="ARBA" id="ARBA00022833"/>
    </source>
</evidence>
<dbReference type="PANTHER" id="PTHR28620:SF1">
    <property type="entry name" value="CENP-V_GFA DOMAIN-CONTAINING PROTEIN"/>
    <property type="match status" value="1"/>
</dbReference>
<evidence type="ECO:0000313" key="5">
    <source>
        <dbReference type="EMBL" id="RAK55331.1"/>
    </source>
</evidence>
<dbReference type="Proteomes" id="UP000249254">
    <property type="component" value="Unassembled WGS sequence"/>
</dbReference>
<dbReference type="EMBL" id="QFYQ01000001">
    <property type="protein sequence ID" value="RAK55331.1"/>
    <property type="molecule type" value="Genomic_DNA"/>
</dbReference>